<keyword evidence="2" id="KW-1185">Reference proteome</keyword>
<comment type="caution">
    <text evidence="1">The sequence shown here is derived from an EMBL/GenBank/DDBJ whole genome shotgun (WGS) entry which is preliminary data.</text>
</comment>
<name>A0A7Y9UDX8_9BURK</name>
<dbReference type="RefSeq" id="WP_179635616.1">
    <property type="nucleotide sequence ID" value="NZ_JACCFH010000001.1"/>
</dbReference>
<gene>
    <name evidence="1" type="ORF">BDD16_004040</name>
</gene>
<accession>A0A7Y9UDX8</accession>
<dbReference type="EMBL" id="JACCFH010000001">
    <property type="protein sequence ID" value="NYG35054.1"/>
    <property type="molecule type" value="Genomic_DNA"/>
</dbReference>
<evidence type="ECO:0000313" key="1">
    <source>
        <dbReference type="EMBL" id="NYG35054.1"/>
    </source>
</evidence>
<evidence type="ECO:0000313" key="2">
    <source>
        <dbReference type="Proteomes" id="UP000518288"/>
    </source>
</evidence>
<organism evidence="1 2">
    <name type="scientific">Sphaerotilus montanus</name>
    <dbReference type="NCBI Taxonomy" id="522889"/>
    <lineage>
        <taxon>Bacteria</taxon>
        <taxon>Pseudomonadati</taxon>
        <taxon>Pseudomonadota</taxon>
        <taxon>Betaproteobacteria</taxon>
        <taxon>Burkholderiales</taxon>
        <taxon>Sphaerotilaceae</taxon>
        <taxon>Sphaerotilus</taxon>
    </lineage>
</organism>
<sequence>MSVTDDGLTNGTSISYPPLASTIVCLFDLSRHLVAVEHTGELANTAWRDFLQKILASAASSLQWWSTIELEPVPAHNDIVQLFLSFQRVTRMKVTLRIPNPELNRYTKMVYEDLRNSGIREITQDMKNPSGLSKSPDARPFASAVLAEQGYKKGEVTVEGLRNDAFEVAQSGNEAARGVVKGLREFVRGMNVNLRTKEAKNAIAAICAEIDRVHPLREE</sequence>
<proteinExistence type="predicted"/>
<protein>
    <submittedName>
        <fullName evidence="1">Uncharacterized protein</fullName>
    </submittedName>
</protein>
<dbReference type="InterPro" id="IPR031832">
    <property type="entry name" value="DUF4747"/>
</dbReference>
<dbReference type="AlphaFoldDB" id="A0A7Y9UDX8"/>
<dbReference type="Pfam" id="PF15931">
    <property type="entry name" value="DUF4747"/>
    <property type="match status" value="1"/>
</dbReference>
<dbReference type="Proteomes" id="UP000518288">
    <property type="component" value="Unassembled WGS sequence"/>
</dbReference>
<reference evidence="1 2" key="1">
    <citation type="submission" date="2020-07" db="EMBL/GenBank/DDBJ databases">
        <title>Genomic Encyclopedia of Archaeal and Bacterial Type Strains, Phase II (KMG-II): from individual species to whole genera.</title>
        <authorList>
            <person name="Goeker M."/>
        </authorList>
    </citation>
    <scope>NUCLEOTIDE SEQUENCE [LARGE SCALE GENOMIC DNA]</scope>
    <source>
        <strain evidence="1 2">DSM 21226</strain>
    </source>
</reference>